<organism evidence="5 6">
    <name type="scientific">Devosia neptuniae</name>
    <dbReference type="NCBI Taxonomy" id="191302"/>
    <lineage>
        <taxon>Bacteria</taxon>
        <taxon>Pseudomonadati</taxon>
        <taxon>Pseudomonadota</taxon>
        <taxon>Alphaproteobacteria</taxon>
        <taxon>Hyphomicrobiales</taxon>
        <taxon>Devosiaceae</taxon>
        <taxon>Devosia</taxon>
    </lineage>
</organism>
<accession>A0ABY6CHI1</accession>
<dbReference type="InterPro" id="IPR000835">
    <property type="entry name" value="HTH_MarR-typ"/>
</dbReference>
<name>A0ABY6CHI1_9HYPH</name>
<keyword evidence="1" id="KW-0805">Transcription regulation</keyword>
<dbReference type="EMBL" id="CP104965">
    <property type="protein sequence ID" value="UXN70641.1"/>
    <property type="molecule type" value="Genomic_DNA"/>
</dbReference>
<evidence type="ECO:0000256" key="3">
    <source>
        <dbReference type="ARBA" id="ARBA00023163"/>
    </source>
</evidence>
<gene>
    <name evidence="5" type="ORF">N8A98_05490</name>
</gene>
<evidence type="ECO:0000313" key="5">
    <source>
        <dbReference type="EMBL" id="UXN70641.1"/>
    </source>
</evidence>
<dbReference type="PROSITE" id="PS50995">
    <property type="entry name" value="HTH_MARR_2"/>
    <property type="match status" value="1"/>
</dbReference>
<sequence length="155" mass="16679">MTPNPNLLRIIGRVGRELSTGFDAQLKGLGLTSARARVLLQLVRSPEGVSQAAVTEFLGVEHPTAVRILDGLESLGHIRREPAPHDRRAKLIMLTDAGRPLAEQVGVLTDGLNAQLLDGLSADDVATTNRILTILLERIEALKPPVSDELGERVS</sequence>
<dbReference type="PRINTS" id="PR00598">
    <property type="entry name" value="HTHMARR"/>
</dbReference>
<dbReference type="InterPro" id="IPR036390">
    <property type="entry name" value="WH_DNA-bd_sf"/>
</dbReference>
<keyword evidence="6" id="KW-1185">Reference proteome</keyword>
<dbReference type="SUPFAM" id="SSF46785">
    <property type="entry name" value="Winged helix' DNA-binding domain"/>
    <property type="match status" value="1"/>
</dbReference>
<dbReference type="PROSITE" id="PS01117">
    <property type="entry name" value="HTH_MARR_1"/>
    <property type="match status" value="1"/>
</dbReference>
<reference evidence="5 6" key="1">
    <citation type="submission" date="2022-09" db="EMBL/GenBank/DDBJ databases">
        <title>Interaction between co-microsymbionts with complementary sets of symbiotic genes in legume-rhizobium systems.</title>
        <authorList>
            <person name="Safronova V."/>
            <person name="Sazanova A."/>
            <person name="Afonin A."/>
            <person name="Chirak E."/>
        </authorList>
    </citation>
    <scope>NUCLEOTIDE SEQUENCE [LARGE SCALE GENOMIC DNA]</scope>
    <source>
        <strain evidence="5 6">A18/4-1</strain>
    </source>
</reference>
<protein>
    <submittedName>
        <fullName evidence="5">MarR family transcriptional regulator</fullName>
    </submittedName>
</protein>
<dbReference type="Pfam" id="PF12802">
    <property type="entry name" value="MarR_2"/>
    <property type="match status" value="1"/>
</dbReference>
<dbReference type="PANTHER" id="PTHR33164">
    <property type="entry name" value="TRANSCRIPTIONAL REGULATOR, MARR FAMILY"/>
    <property type="match status" value="1"/>
</dbReference>
<evidence type="ECO:0000256" key="1">
    <source>
        <dbReference type="ARBA" id="ARBA00023015"/>
    </source>
</evidence>
<evidence type="ECO:0000313" key="6">
    <source>
        <dbReference type="Proteomes" id="UP001061862"/>
    </source>
</evidence>
<dbReference type="PANTHER" id="PTHR33164:SF64">
    <property type="entry name" value="TRANSCRIPTIONAL REGULATOR SLYA"/>
    <property type="match status" value="1"/>
</dbReference>
<dbReference type="InterPro" id="IPR036388">
    <property type="entry name" value="WH-like_DNA-bd_sf"/>
</dbReference>
<evidence type="ECO:0000259" key="4">
    <source>
        <dbReference type="PROSITE" id="PS50995"/>
    </source>
</evidence>
<dbReference type="SMART" id="SM00347">
    <property type="entry name" value="HTH_MARR"/>
    <property type="match status" value="1"/>
</dbReference>
<dbReference type="RefSeq" id="WP_262169778.1">
    <property type="nucleotide sequence ID" value="NZ_CP104965.1"/>
</dbReference>
<feature type="domain" description="HTH marR-type" evidence="4">
    <location>
        <begin position="4"/>
        <end position="141"/>
    </location>
</feature>
<dbReference type="InterPro" id="IPR039422">
    <property type="entry name" value="MarR/SlyA-like"/>
</dbReference>
<keyword evidence="2" id="KW-0238">DNA-binding</keyword>
<evidence type="ECO:0000256" key="2">
    <source>
        <dbReference type="ARBA" id="ARBA00023125"/>
    </source>
</evidence>
<proteinExistence type="predicted"/>
<keyword evidence="3" id="KW-0804">Transcription</keyword>
<dbReference type="InterPro" id="IPR023187">
    <property type="entry name" value="Tscrpt_reg_MarR-type_CS"/>
</dbReference>
<dbReference type="Proteomes" id="UP001061862">
    <property type="component" value="Chromosome"/>
</dbReference>
<dbReference type="Gene3D" id="1.10.10.10">
    <property type="entry name" value="Winged helix-like DNA-binding domain superfamily/Winged helix DNA-binding domain"/>
    <property type="match status" value="1"/>
</dbReference>